<reference evidence="1 2" key="1">
    <citation type="submission" date="2015-03" db="EMBL/GenBank/DDBJ databases">
        <authorList>
            <person name="Krishnan R."/>
            <person name="Midha S."/>
            <person name="Patil P.B."/>
            <person name="Rameshkumar N."/>
        </authorList>
    </citation>
    <scope>NUCLEOTIDE SEQUENCE [LARGE SCALE GENOMIC DNA]</scope>
    <source>
        <strain evidence="1 2">L1E11</strain>
    </source>
</reference>
<name>A0ABX5M3U7_9GAMM</name>
<proteinExistence type="predicted"/>
<evidence type="ECO:0000313" key="1">
    <source>
        <dbReference type="EMBL" id="PXF32645.1"/>
    </source>
</evidence>
<evidence type="ECO:0008006" key="3">
    <source>
        <dbReference type="Google" id="ProtNLM"/>
    </source>
</evidence>
<accession>A0ABX5M3U7</accession>
<gene>
    <name evidence="1" type="ORF">WH50_03450</name>
</gene>
<protein>
    <recommendedName>
        <fullName evidence="3">Nitroreductase domain-containing protein</fullName>
    </recommendedName>
</protein>
<keyword evidence="2" id="KW-1185">Reference proteome</keyword>
<sequence length="220" mass="24458">MSVRPTDPELDREGQSHGYLFRDTVLGDVGMLLVRIWMDVKNPAATTGFFHVEALGEPDDPMTAKRKACFDSVADEITAVLNALPALNTIEDVSAILPLDTSTTVRPLHYRRQQSKDLLCAKCHQDAVMLYYSDARSTAELYDVARHSYAAVALASEMGAGLVAWVVGEETTSLSDDERYFPVMQFYPEYAPVRMYSKQEIAQLTSAAVRRHCPPTIVSH</sequence>
<comment type="caution">
    <text evidence="1">The sequence shown here is derived from an EMBL/GenBank/DDBJ whole genome shotgun (WGS) entry which is preliminary data.</text>
</comment>
<dbReference type="Proteomes" id="UP000248090">
    <property type="component" value="Unassembled WGS sequence"/>
</dbReference>
<organism evidence="1 2">
    <name type="scientific">Pokkaliibacter plantistimulans</name>
    <dbReference type="NCBI Taxonomy" id="1635171"/>
    <lineage>
        <taxon>Bacteria</taxon>
        <taxon>Pseudomonadati</taxon>
        <taxon>Pseudomonadota</taxon>
        <taxon>Gammaproteobacteria</taxon>
        <taxon>Oceanospirillales</taxon>
        <taxon>Balneatrichaceae</taxon>
        <taxon>Pokkaliibacter</taxon>
    </lineage>
</organism>
<evidence type="ECO:0000313" key="2">
    <source>
        <dbReference type="Proteomes" id="UP000248090"/>
    </source>
</evidence>
<dbReference type="EMBL" id="LAPT01000012">
    <property type="protein sequence ID" value="PXF32645.1"/>
    <property type="molecule type" value="Genomic_DNA"/>
</dbReference>